<feature type="domain" description="Rhodanese" evidence="2">
    <location>
        <begin position="124"/>
        <end position="218"/>
    </location>
</feature>
<proteinExistence type="inferred from homology"/>
<gene>
    <name evidence="1" type="primary">trhO</name>
    <name evidence="3" type="ORF">GH975_04895</name>
</gene>
<dbReference type="SMART" id="SM00450">
    <property type="entry name" value="RHOD"/>
    <property type="match status" value="1"/>
</dbReference>
<dbReference type="Pfam" id="PF00581">
    <property type="entry name" value="Rhodanese"/>
    <property type="match status" value="1"/>
</dbReference>
<dbReference type="EMBL" id="CP045871">
    <property type="protein sequence ID" value="QGG79951.1"/>
    <property type="molecule type" value="Genomic_DNA"/>
</dbReference>
<keyword evidence="1" id="KW-0819">tRNA processing</keyword>
<dbReference type="GO" id="GO:0016740">
    <property type="term" value="F:transferase activity"/>
    <property type="evidence" value="ECO:0007669"/>
    <property type="project" value="UniProtKB-KW"/>
</dbReference>
<reference evidence="3 4" key="1">
    <citation type="submission" date="2019-11" db="EMBL/GenBank/DDBJ databases">
        <authorList>
            <person name="Khan S.A."/>
            <person name="Jeon C.O."/>
            <person name="Chun B.H."/>
        </authorList>
    </citation>
    <scope>NUCLEOTIDE SEQUENCE [LARGE SCALE GENOMIC DNA]</scope>
    <source>
        <strain evidence="3 4">IMCC 1097</strain>
    </source>
</reference>
<dbReference type="InterPro" id="IPR040503">
    <property type="entry name" value="TRHO_N"/>
</dbReference>
<dbReference type="SUPFAM" id="SSF52821">
    <property type="entry name" value="Rhodanese/Cell cycle control phosphatase"/>
    <property type="match status" value="1"/>
</dbReference>
<dbReference type="KEGG" id="llp:GH975_04895"/>
<dbReference type="HAMAP" id="MF_00469">
    <property type="entry name" value="TrhO"/>
    <property type="match status" value="1"/>
</dbReference>
<keyword evidence="3" id="KW-0808">Transferase</keyword>
<name>A0A5Q2QCB0_9GAMM</name>
<dbReference type="PANTHER" id="PTHR43268:SF3">
    <property type="entry name" value="RHODANESE-LIKE DOMAIN-CONTAINING PROTEIN 7-RELATED"/>
    <property type="match status" value="1"/>
</dbReference>
<dbReference type="Gene3D" id="3.40.250.10">
    <property type="entry name" value="Rhodanese-like domain"/>
    <property type="match status" value="1"/>
</dbReference>
<dbReference type="EC" id="1.14.-.-" evidence="1"/>
<dbReference type="Gene3D" id="3.30.70.100">
    <property type="match status" value="1"/>
</dbReference>
<accession>A0A5Q2QCB0</accession>
<dbReference type="InterPro" id="IPR020936">
    <property type="entry name" value="TrhO"/>
</dbReference>
<sequence length="328" mass="36607">MNHWDVAALYRFAGIPNAHELRQPVLELAESLGLCGTLILGEEGINGTIAGPRSDLIVLLNKLGEWQPALANLAPSWSESNVKPFFRFKVKVKKEIVTLDVEGADPRVSVGTYCDADQWDAVLADPDVVVIDTRNDYEFKVGTFDGAINPKTRGFREFPSWVDDNLSPDANKKVAMFCTGGIRCEKGTSMMLNKGFETVYHLKGGILGYLRDRDAADSKWQGECYVFDQRVSLKHRLEQGSYSNCGGCRMPLSQTDREHHQYERGVQCGNCAHLYSEDDRVRFGERVRQQQLAAARGEDHLGLSAAALKIKRQQARSLRQARSAASNR</sequence>
<dbReference type="GO" id="GO:0006400">
    <property type="term" value="P:tRNA modification"/>
    <property type="evidence" value="ECO:0007669"/>
    <property type="project" value="UniProtKB-UniRule"/>
</dbReference>
<evidence type="ECO:0000259" key="2">
    <source>
        <dbReference type="PROSITE" id="PS50206"/>
    </source>
</evidence>
<evidence type="ECO:0000313" key="3">
    <source>
        <dbReference type="EMBL" id="QGG79951.1"/>
    </source>
</evidence>
<dbReference type="InterPro" id="IPR001763">
    <property type="entry name" value="Rhodanese-like_dom"/>
</dbReference>
<evidence type="ECO:0000256" key="1">
    <source>
        <dbReference type="HAMAP-Rule" id="MF_00469"/>
    </source>
</evidence>
<dbReference type="Pfam" id="PF17773">
    <property type="entry name" value="UPF0176_N"/>
    <property type="match status" value="1"/>
</dbReference>
<comment type="catalytic activity">
    <reaction evidence="1">
        <text>uridine(34) in tRNA + AH2 + O2 = 5-hydroxyuridine(34) in tRNA + A + H2O</text>
        <dbReference type="Rhea" id="RHEA:64224"/>
        <dbReference type="Rhea" id="RHEA-COMP:11727"/>
        <dbReference type="Rhea" id="RHEA-COMP:13381"/>
        <dbReference type="ChEBI" id="CHEBI:13193"/>
        <dbReference type="ChEBI" id="CHEBI:15377"/>
        <dbReference type="ChEBI" id="CHEBI:15379"/>
        <dbReference type="ChEBI" id="CHEBI:17499"/>
        <dbReference type="ChEBI" id="CHEBI:65315"/>
        <dbReference type="ChEBI" id="CHEBI:136877"/>
    </reaction>
</comment>
<dbReference type="GO" id="GO:0016705">
    <property type="term" value="F:oxidoreductase activity, acting on paired donors, with incorporation or reduction of molecular oxygen"/>
    <property type="evidence" value="ECO:0007669"/>
    <property type="project" value="UniProtKB-UniRule"/>
</dbReference>
<dbReference type="PANTHER" id="PTHR43268">
    <property type="entry name" value="THIOSULFATE SULFURTRANSFERASE/RHODANESE-LIKE DOMAIN-CONTAINING PROTEIN 2"/>
    <property type="match status" value="1"/>
</dbReference>
<keyword evidence="1" id="KW-0560">Oxidoreductase</keyword>
<dbReference type="OrthoDB" id="9778326at2"/>
<dbReference type="Proteomes" id="UP000388235">
    <property type="component" value="Chromosome"/>
</dbReference>
<protein>
    <recommendedName>
        <fullName evidence="1">tRNA uridine(34) hydroxylase</fullName>
        <ecNumber evidence="1">1.14.-.-</ecNumber>
    </recommendedName>
    <alternativeName>
        <fullName evidence="1">tRNA hydroxylation protein O</fullName>
    </alternativeName>
</protein>
<dbReference type="NCBIfam" id="NF001136">
    <property type="entry name" value="PRK00142.1-4"/>
    <property type="match status" value="1"/>
</dbReference>
<organism evidence="3 4">
    <name type="scientific">Litorivicinus lipolyticus</name>
    <dbReference type="NCBI Taxonomy" id="418701"/>
    <lineage>
        <taxon>Bacteria</taxon>
        <taxon>Pseudomonadati</taxon>
        <taxon>Pseudomonadota</taxon>
        <taxon>Gammaproteobacteria</taxon>
        <taxon>Oceanospirillales</taxon>
        <taxon>Litorivicinaceae</taxon>
        <taxon>Litorivicinus</taxon>
    </lineage>
</organism>
<dbReference type="RefSeq" id="WP_153713455.1">
    <property type="nucleotide sequence ID" value="NZ_CP045871.1"/>
</dbReference>
<dbReference type="PROSITE" id="PS50206">
    <property type="entry name" value="RHODANESE_3"/>
    <property type="match status" value="1"/>
</dbReference>
<comment type="function">
    <text evidence="1">Catalyzes oxygen-dependent 5-hydroxyuridine (ho5U) modification at position 34 in tRNAs.</text>
</comment>
<comment type="similarity">
    <text evidence="1">Belongs to the TrhO family.</text>
</comment>
<evidence type="ECO:0000313" key="4">
    <source>
        <dbReference type="Proteomes" id="UP000388235"/>
    </source>
</evidence>
<dbReference type="InterPro" id="IPR036873">
    <property type="entry name" value="Rhodanese-like_dom_sf"/>
</dbReference>
<dbReference type="CDD" id="cd01518">
    <property type="entry name" value="RHOD_YceA"/>
    <property type="match status" value="1"/>
</dbReference>
<dbReference type="AlphaFoldDB" id="A0A5Q2QCB0"/>
<keyword evidence="4" id="KW-1185">Reference proteome</keyword>